<evidence type="ECO:0000313" key="9">
    <source>
        <dbReference type="EMBL" id="SFN98216.1"/>
    </source>
</evidence>
<dbReference type="PROSITE" id="PS00070">
    <property type="entry name" value="ALDEHYDE_DEHYDR_CYS"/>
    <property type="match status" value="1"/>
</dbReference>
<dbReference type="InterPro" id="IPR029510">
    <property type="entry name" value="Ald_DH_CS_GLU"/>
</dbReference>
<dbReference type="Pfam" id="PF00171">
    <property type="entry name" value="Aldedh"/>
    <property type="match status" value="1"/>
</dbReference>
<feature type="domain" description="Aldehyde dehydrogenase" evidence="8">
    <location>
        <begin position="12"/>
        <end position="433"/>
    </location>
</feature>
<gene>
    <name evidence="9" type="ORF">SAMN05216219_2896</name>
</gene>
<feature type="active site" evidence="5 6">
    <location>
        <position position="215"/>
    </location>
</feature>
<dbReference type="PIRSF" id="PIRSF036492">
    <property type="entry name" value="ALDH"/>
    <property type="match status" value="1"/>
</dbReference>
<dbReference type="PROSITE" id="PS00687">
    <property type="entry name" value="ALDEHYDE_DEHYDR_GLU"/>
    <property type="match status" value="1"/>
</dbReference>
<organism evidence="9 10">
    <name type="scientific">Mycetocola miduiensis</name>
    <dbReference type="NCBI Taxonomy" id="995034"/>
    <lineage>
        <taxon>Bacteria</taxon>
        <taxon>Bacillati</taxon>
        <taxon>Actinomycetota</taxon>
        <taxon>Actinomycetes</taxon>
        <taxon>Micrococcales</taxon>
        <taxon>Microbacteriaceae</taxon>
        <taxon>Mycetocola</taxon>
    </lineage>
</organism>
<evidence type="ECO:0000259" key="8">
    <source>
        <dbReference type="Pfam" id="PF00171"/>
    </source>
</evidence>
<evidence type="ECO:0000256" key="3">
    <source>
        <dbReference type="ARBA" id="ARBA00023027"/>
    </source>
</evidence>
<evidence type="ECO:0000256" key="6">
    <source>
        <dbReference type="PROSITE-ProRule" id="PRU10007"/>
    </source>
</evidence>
<evidence type="ECO:0000256" key="2">
    <source>
        <dbReference type="ARBA" id="ARBA00023002"/>
    </source>
</evidence>
<dbReference type="Gene3D" id="3.40.309.10">
    <property type="entry name" value="Aldehyde Dehydrogenase, Chain A, domain 2"/>
    <property type="match status" value="1"/>
</dbReference>
<dbReference type="STRING" id="995034.SAMN05216219_2896"/>
<reference evidence="10" key="1">
    <citation type="submission" date="2016-10" db="EMBL/GenBank/DDBJ databases">
        <authorList>
            <person name="Varghese N."/>
            <person name="Submissions S."/>
        </authorList>
    </citation>
    <scope>NUCLEOTIDE SEQUENCE [LARGE SCALE GENOMIC DNA]</scope>
    <source>
        <strain evidence="10">CGMCC 1.11101</strain>
    </source>
</reference>
<dbReference type="RefSeq" id="WP_342714591.1">
    <property type="nucleotide sequence ID" value="NZ_FOVM01000009.1"/>
</dbReference>
<evidence type="ECO:0000313" key="10">
    <source>
        <dbReference type="Proteomes" id="UP000198867"/>
    </source>
</evidence>
<evidence type="ECO:0000256" key="7">
    <source>
        <dbReference type="RuleBase" id="RU003345"/>
    </source>
</evidence>
<dbReference type="InterPro" id="IPR016162">
    <property type="entry name" value="Ald_DH_N"/>
</dbReference>
<dbReference type="PANTHER" id="PTHR43570:SF16">
    <property type="entry name" value="ALDEHYDE DEHYDROGENASE TYPE III, ISOFORM Q"/>
    <property type="match status" value="1"/>
</dbReference>
<proteinExistence type="inferred from homology"/>
<dbReference type="InterPro" id="IPR016160">
    <property type="entry name" value="Ald_DH_CS_CYS"/>
</dbReference>
<evidence type="ECO:0000256" key="4">
    <source>
        <dbReference type="PIRNR" id="PIRNR036492"/>
    </source>
</evidence>
<evidence type="ECO:0000256" key="1">
    <source>
        <dbReference type="ARBA" id="ARBA00009986"/>
    </source>
</evidence>
<comment type="similarity">
    <text evidence="1 4 7">Belongs to the aldehyde dehydrogenase family.</text>
</comment>
<dbReference type="EMBL" id="FOVM01000009">
    <property type="protein sequence ID" value="SFN98216.1"/>
    <property type="molecule type" value="Genomic_DNA"/>
</dbReference>
<keyword evidence="2 4" id="KW-0560">Oxidoreductase</keyword>
<evidence type="ECO:0000256" key="5">
    <source>
        <dbReference type="PIRSR" id="PIRSR036492-1"/>
    </source>
</evidence>
<dbReference type="GO" id="GO:0006081">
    <property type="term" value="P:aldehyde metabolic process"/>
    <property type="evidence" value="ECO:0007669"/>
    <property type="project" value="InterPro"/>
</dbReference>
<keyword evidence="3" id="KW-0520">NAD</keyword>
<feature type="active site" evidence="5">
    <location>
        <position position="249"/>
    </location>
</feature>
<dbReference type="GO" id="GO:0005737">
    <property type="term" value="C:cytoplasm"/>
    <property type="evidence" value="ECO:0007669"/>
    <property type="project" value="TreeGrafter"/>
</dbReference>
<keyword evidence="10" id="KW-1185">Reference proteome</keyword>
<protein>
    <recommendedName>
        <fullName evidence="4">Aldehyde dehydrogenase</fullName>
    </recommendedName>
</protein>
<dbReference type="Proteomes" id="UP000198867">
    <property type="component" value="Unassembled WGS sequence"/>
</dbReference>
<dbReference type="InterPro" id="IPR016163">
    <property type="entry name" value="Ald_DH_C"/>
</dbReference>
<dbReference type="CDD" id="cd07087">
    <property type="entry name" value="ALDH_F3-13-14_CALDH-like"/>
    <property type="match status" value="1"/>
</dbReference>
<dbReference type="FunFam" id="3.40.605.10:FF:000004">
    <property type="entry name" value="Aldehyde dehydrogenase"/>
    <property type="match status" value="1"/>
</dbReference>
<name>A0A1I5DGD0_9MICO</name>
<dbReference type="Gene3D" id="3.40.605.10">
    <property type="entry name" value="Aldehyde Dehydrogenase, Chain A, domain 1"/>
    <property type="match status" value="1"/>
</dbReference>
<dbReference type="SUPFAM" id="SSF53720">
    <property type="entry name" value="ALDH-like"/>
    <property type="match status" value="1"/>
</dbReference>
<dbReference type="GO" id="GO:0004029">
    <property type="term" value="F:aldehyde dehydrogenase (NAD+) activity"/>
    <property type="evidence" value="ECO:0007669"/>
    <property type="project" value="TreeGrafter"/>
</dbReference>
<accession>A0A1I5DGD0</accession>
<sequence>MTDLLSSAFATRVAAARDAFRAGTTKPITWRLRQLTALRRMLLEQGSALEDALASDLGKSPTESQMSEIGVVVGEIDNTIRHLRRWLRPKRVSVPLSVAPAAARVVREPLGVVLVIGPWNYPVQLALVPLAGALAAGNAVLLKPSELAPATSALLARLIPEYLDRSAVAVIEGGVDETTELLTEKFDHIFFTGNARVGRIVAHAAAEHLTPVTLELGGKSPVYVHDDADPAEIADRLVFGKFLNAGQTCVAPDYVLATPETARRLLPHLQDAVSRLYGDDPQASPDYGRIVNDRQFSRLSALLDGVRADIGGTTDKATRYIAPTIVDGVGTDAPLMQEEIFGPILPIVHVSGVDQAIEVISAREKPLALYLFTESRAIVRRFLRDTSSGAFGVSIPAAHLLVPGLPFGGVGESGMGRYHGEFSIDTFSHHKAVLSKPTRPDTLKLIYPPFTARREALIRLFVARTAKRRR</sequence>
<dbReference type="InterPro" id="IPR016161">
    <property type="entry name" value="Ald_DH/histidinol_DH"/>
</dbReference>
<dbReference type="InterPro" id="IPR015590">
    <property type="entry name" value="Aldehyde_DH_dom"/>
</dbReference>
<dbReference type="FunFam" id="3.40.309.10:FF:000003">
    <property type="entry name" value="Aldehyde dehydrogenase"/>
    <property type="match status" value="1"/>
</dbReference>
<dbReference type="InterPro" id="IPR012394">
    <property type="entry name" value="Aldehyde_DH_NAD(P)"/>
</dbReference>
<dbReference type="AlphaFoldDB" id="A0A1I5DGD0"/>
<dbReference type="PANTHER" id="PTHR43570">
    <property type="entry name" value="ALDEHYDE DEHYDROGENASE"/>
    <property type="match status" value="1"/>
</dbReference>